<sequence length="310" mass="35833">MKQKAMNLLSNLPPGTVITGKWHHKTYRIKKKLGSGAVGSVYLCDAAGQEVALKISDKSASLTVEVNVLTSLKQVQGSLGPYLLDVDDWVTRNGKVYSFYVMEYVRGIPLRTFIKQHGSSWIGVFMLQLLDDLTRLHQSGWIFGDLKLDNLIVMTNPPRLRWVDVGGTTQKGRAIKEYTEFYDRGYWQLGTRRAEESYDLFALTMVFLHLFYPNEFERREQPLQQLYRRIDQVKALAPYRKILKKAISGKYQTSTEMRRELFHIVSQNTRTSRSRRSRKKQDNLRHAPFVIETLGITIIALGYYLLSLFL</sequence>
<dbReference type="EMBL" id="BMEV01000048">
    <property type="protein sequence ID" value="GFZ82350.1"/>
    <property type="molecule type" value="Genomic_DNA"/>
</dbReference>
<keyword evidence="1" id="KW-0812">Transmembrane</keyword>
<keyword evidence="1" id="KW-1133">Transmembrane helix</keyword>
<proteinExistence type="predicted"/>
<accession>A0A8J2TP84</accession>
<keyword evidence="3" id="KW-0418">Kinase</keyword>
<evidence type="ECO:0000259" key="2">
    <source>
        <dbReference type="PROSITE" id="PS50011"/>
    </source>
</evidence>
<reference evidence="3" key="1">
    <citation type="journal article" date="2014" name="Int. J. Syst. Evol. Microbiol.">
        <title>Complete genome sequence of Corynebacterium casei LMG S-19264T (=DSM 44701T), isolated from a smear-ripened cheese.</title>
        <authorList>
            <consortium name="US DOE Joint Genome Institute (JGI-PGF)"/>
            <person name="Walter F."/>
            <person name="Albersmeier A."/>
            <person name="Kalinowski J."/>
            <person name="Ruckert C."/>
        </authorList>
    </citation>
    <scope>NUCLEOTIDE SEQUENCE</scope>
    <source>
        <strain evidence="3">CGMCC 1.12360</strain>
    </source>
</reference>
<dbReference type="PROSITE" id="PS50011">
    <property type="entry name" value="PROTEIN_KINASE_DOM"/>
    <property type="match status" value="1"/>
</dbReference>
<comment type="caution">
    <text evidence="3">The sequence shown here is derived from an EMBL/GenBank/DDBJ whole genome shotgun (WGS) entry which is preliminary data.</text>
</comment>
<name>A0A8J2TP84_9BACI</name>
<evidence type="ECO:0000313" key="3">
    <source>
        <dbReference type="EMBL" id="GFZ82350.1"/>
    </source>
</evidence>
<evidence type="ECO:0000256" key="1">
    <source>
        <dbReference type="SAM" id="Phobius"/>
    </source>
</evidence>
<dbReference type="Gene3D" id="1.10.510.10">
    <property type="entry name" value="Transferase(Phosphotransferase) domain 1"/>
    <property type="match status" value="1"/>
</dbReference>
<gene>
    <name evidence="3" type="primary">yabT</name>
    <name evidence="3" type="ORF">GCM10010978_23930</name>
</gene>
<keyword evidence="4" id="KW-1185">Reference proteome</keyword>
<organism evidence="3 4">
    <name type="scientific">Compostibacillus humi</name>
    <dbReference type="NCBI Taxonomy" id="1245525"/>
    <lineage>
        <taxon>Bacteria</taxon>
        <taxon>Bacillati</taxon>
        <taxon>Bacillota</taxon>
        <taxon>Bacilli</taxon>
        <taxon>Bacillales</taxon>
        <taxon>Bacillaceae</taxon>
        <taxon>Compostibacillus</taxon>
    </lineage>
</organism>
<evidence type="ECO:0000313" key="4">
    <source>
        <dbReference type="Proteomes" id="UP000602050"/>
    </source>
</evidence>
<keyword evidence="1" id="KW-0472">Membrane</keyword>
<dbReference type="PANTHER" id="PTHR44167">
    <property type="entry name" value="OVARIAN-SPECIFIC SERINE/THREONINE-PROTEIN KINASE LOK-RELATED"/>
    <property type="match status" value="1"/>
</dbReference>
<dbReference type="Proteomes" id="UP000602050">
    <property type="component" value="Unassembled WGS sequence"/>
</dbReference>
<dbReference type="GO" id="GO:0004674">
    <property type="term" value="F:protein serine/threonine kinase activity"/>
    <property type="evidence" value="ECO:0007669"/>
    <property type="project" value="TreeGrafter"/>
</dbReference>
<dbReference type="RefSeq" id="WP_188392646.1">
    <property type="nucleotide sequence ID" value="NZ_BMEV01000048.1"/>
</dbReference>
<dbReference type="GO" id="GO:0005524">
    <property type="term" value="F:ATP binding"/>
    <property type="evidence" value="ECO:0007669"/>
    <property type="project" value="InterPro"/>
</dbReference>
<keyword evidence="3" id="KW-0808">Transferase</keyword>
<feature type="transmembrane region" description="Helical" evidence="1">
    <location>
        <begin position="286"/>
        <end position="306"/>
    </location>
</feature>
<dbReference type="InterPro" id="IPR011009">
    <property type="entry name" value="Kinase-like_dom_sf"/>
</dbReference>
<dbReference type="SUPFAM" id="SSF56112">
    <property type="entry name" value="Protein kinase-like (PK-like)"/>
    <property type="match status" value="1"/>
</dbReference>
<dbReference type="AlphaFoldDB" id="A0A8J2TP84"/>
<dbReference type="PANTHER" id="PTHR44167:SF24">
    <property type="entry name" value="SERINE_THREONINE-PROTEIN KINASE CHK2"/>
    <property type="match status" value="1"/>
</dbReference>
<feature type="domain" description="Protein kinase" evidence="2">
    <location>
        <begin position="27"/>
        <end position="290"/>
    </location>
</feature>
<reference evidence="3" key="2">
    <citation type="submission" date="2020-09" db="EMBL/GenBank/DDBJ databases">
        <authorList>
            <person name="Sun Q."/>
            <person name="Zhou Y."/>
        </authorList>
    </citation>
    <scope>NUCLEOTIDE SEQUENCE</scope>
    <source>
        <strain evidence="3">CGMCC 1.12360</strain>
    </source>
</reference>
<dbReference type="InterPro" id="IPR000719">
    <property type="entry name" value="Prot_kinase_dom"/>
</dbReference>
<dbReference type="Pfam" id="PF00069">
    <property type="entry name" value="Pkinase"/>
    <property type="match status" value="1"/>
</dbReference>
<protein>
    <submittedName>
        <fullName evidence="3">Putative serine/threonine-protein kinase YabT</fullName>
    </submittedName>
</protein>
<dbReference type="SMART" id="SM00220">
    <property type="entry name" value="S_TKc"/>
    <property type="match status" value="1"/>
</dbReference>